<dbReference type="AlphaFoldDB" id="A0A0F9BAD4"/>
<protein>
    <submittedName>
        <fullName evidence="2">Uncharacterized protein</fullName>
    </submittedName>
</protein>
<reference evidence="2" key="1">
    <citation type="journal article" date="2015" name="Nature">
        <title>Complex archaea that bridge the gap between prokaryotes and eukaryotes.</title>
        <authorList>
            <person name="Spang A."/>
            <person name="Saw J.H."/>
            <person name="Jorgensen S.L."/>
            <person name="Zaremba-Niedzwiedzka K."/>
            <person name="Martijn J."/>
            <person name="Lind A.E."/>
            <person name="van Eijk R."/>
            <person name="Schleper C."/>
            <person name="Guy L."/>
            <person name="Ettema T.J."/>
        </authorList>
    </citation>
    <scope>NUCLEOTIDE SEQUENCE</scope>
</reference>
<evidence type="ECO:0000313" key="2">
    <source>
        <dbReference type="EMBL" id="KKL10752.1"/>
    </source>
</evidence>
<feature type="compositionally biased region" description="Basic and acidic residues" evidence="1">
    <location>
        <begin position="1"/>
        <end position="18"/>
    </location>
</feature>
<evidence type="ECO:0000256" key="1">
    <source>
        <dbReference type="SAM" id="MobiDB-lite"/>
    </source>
</evidence>
<organism evidence="2">
    <name type="scientific">marine sediment metagenome</name>
    <dbReference type="NCBI Taxonomy" id="412755"/>
    <lineage>
        <taxon>unclassified sequences</taxon>
        <taxon>metagenomes</taxon>
        <taxon>ecological metagenomes</taxon>
    </lineage>
</organism>
<dbReference type="EMBL" id="LAZR01041932">
    <property type="protein sequence ID" value="KKL10752.1"/>
    <property type="molecule type" value="Genomic_DNA"/>
</dbReference>
<gene>
    <name evidence="2" type="ORF">LCGC14_2552650</name>
</gene>
<comment type="caution">
    <text evidence="2">The sequence shown here is derived from an EMBL/GenBank/DDBJ whole genome shotgun (WGS) entry which is preliminary data.</text>
</comment>
<proteinExistence type="predicted"/>
<feature type="region of interest" description="Disordered" evidence="1">
    <location>
        <begin position="1"/>
        <end position="40"/>
    </location>
</feature>
<name>A0A0F9BAD4_9ZZZZ</name>
<accession>A0A0F9BAD4</accession>
<sequence>MSKKKDGLVKQENNKEKPATGFHTNPERINKKGRPPAGESWAEILREIGEEIHPKTGKPFKEAVSRKIWNKAVGGDTQSIKEIMNRMDGMPKQSHEVEGNVTFVIDKSLGQKGGEPKE</sequence>